<evidence type="ECO:0000256" key="2">
    <source>
        <dbReference type="ARBA" id="ARBA00022475"/>
    </source>
</evidence>
<accession>A0A4R9BVA8</accession>
<keyword evidence="6 9" id="KW-0472">Membrane</keyword>
<keyword evidence="3" id="KW-0132">Cell division</keyword>
<dbReference type="InterPro" id="IPR005548">
    <property type="entry name" value="Cell_div_FtsQ/DivIB_C"/>
</dbReference>
<dbReference type="EMBL" id="SOHM01000015">
    <property type="protein sequence ID" value="TFD91662.1"/>
    <property type="molecule type" value="Genomic_DNA"/>
</dbReference>
<feature type="compositionally biased region" description="Basic residues" evidence="8">
    <location>
        <begin position="148"/>
        <end position="159"/>
    </location>
</feature>
<dbReference type="PANTHER" id="PTHR37820">
    <property type="entry name" value="CELL DIVISION PROTEIN DIVIB"/>
    <property type="match status" value="1"/>
</dbReference>
<dbReference type="InterPro" id="IPR050487">
    <property type="entry name" value="FtsQ_DivIB"/>
</dbReference>
<keyword evidence="5 9" id="KW-1133">Transmembrane helix</keyword>
<protein>
    <submittedName>
        <fullName evidence="11">FtsQ-type POTRA domain-containing protein</fullName>
    </submittedName>
</protein>
<evidence type="ECO:0000256" key="8">
    <source>
        <dbReference type="SAM" id="MobiDB-lite"/>
    </source>
</evidence>
<sequence length="398" mass="41498">MKRPAGPPAAPAAAQPSGPQPPAAPQPRQKPARGSNRAPAGNAAARKGAASRAEPEAVTEPITLPPSATSAAAGDRPQARKATKPPQPTTNLTTADLPPTNALPTNALPTSAPKSKARKPKAQNTTARRSDPQETAEASDAPLTARAARGRLRTARRARKQYERSEVRRFTSRSRHRRNLWIAAAGTVVALVAFVLVGVFSPLMALRTIEITGTNRIPAADVAQALDGQLGTPLPLLDLTEVKDQLSEFSLIRSYVTESRPPDTLVVRIVEREPIGAITSTAGFDLVDAAGVVIQSGPDRPEGYPRIDSAGGASGAGFQAAIAVVRALPEGIRGQLDTVTAATKDDVTLTLGGGARVVWGNAERSEYKAVVLAALLVSHPVGSVTEYDVSSPDSAVVR</sequence>
<dbReference type="Gene3D" id="3.10.20.310">
    <property type="entry name" value="membrane protein fhac"/>
    <property type="match status" value="1"/>
</dbReference>
<gene>
    <name evidence="11" type="ORF">E3T61_08090</name>
</gene>
<dbReference type="AlphaFoldDB" id="A0A4R9BVA8"/>
<evidence type="ECO:0000256" key="4">
    <source>
        <dbReference type="ARBA" id="ARBA00022692"/>
    </source>
</evidence>
<evidence type="ECO:0000259" key="10">
    <source>
        <dbReference type="PROSITE" id="PS51779"/>
    </source>
</evidence>
<evidence type="ECO:0000256" key="1">
    <source>
        <dbReference type="ARBA" id="ARBA00004370"/>
    </source>
</evidence>
<dbReference type="InterPro" id="IPR034746">
    <property type="entry name" value="POTRA"/>
</dbReference>
<evidence type="ECO:0000256" key="6">
    <source>
        <dbReference type="ARBA" id="ARBA00023136"/>
    </source>
</evidence>
<evidence type="ECO:0000256" key="7">
    <source>
        <dbReference type="ARBA" id="ARBA00023306"/>
    </source>
</evidence>
<comment type="caution">
    <text evidence="11">The sequence shown here is derived from an EMBL/GenBank/DDBJ whole genome shotgun (WGS) entry which is preliminary data.</text>
</comment>
<feature type="region of interest" description="Disordered" evidence="8">
    <location>
        <begin position="1"/>
        <end position="167"/>
    </location>
</feature>
<dbReference type="Pfam" id="PF03799">
    <property type="entry name" value="FtsQ_DivIB_C"/>
    <property type="match status" value="1"/>
</dbReference>
<evidence type="ECO:0000256" key="3">
    <source>
        <dbReference type="ARBA" id="ARBA00022618"/>
    </source>
</evidence>
<dbReference type="PROSITE" id="PS51779">
    <property type="entry name" value="POTRA"/>
    <property type="match status" value="1"/>
</dbReference>
<evidence type="ECO:0000256" key="9">
    <source>
        <dbReference type="SAM" id="Phobius"/>
    </source>
</evidence>
<keyword evidence="4 9" id="KW-0812">Transmembrane</keyword>
<reference evidence="11 12" key="1">
    <citation type="submission" date="2019-03" db="EMBL/GenBank/DDBJ databases">
        <title>Genomics of glacier-inhabiting Cryobacterium strains.</title>
        <authorList>
            <person name="Liu Q."/>
            <person name="Xin Y.-H."/>
        </authorList>
    </citation>
    <scope>NUCLEOTIDE SEQUENCE [LARGE SCALE GENOMIC DNA]</scope>
    <source>
        <strain evidence="11 12">Sr59</strain>
    </source>
</reference>
<feature type="transmembrane region" description="Helical" evidence="9">
    <location>
        <begin position="180"/>
        <end position="206"/>
    </location>
</feature>
<feature type="compositionally biased region" description="Pro residues" evidence="8">
    <location>
        <begin position="1"/>
        <end position="10"/>
    </location>
</feature>
<evidence type="ECO:0000313" key="11">
    <source>
        <dbReference type="EMBL" id="TFD91662.1"/>
    </source>
</evidence>
<dbReference type="InterPro" id="IPR013685">
    <property type="entry name" value="POTRA_FtsQ_type"/>
</dbReference>
<dbReference type="Pfam" id="PF08478">
    <property type="entry name" value="POTRA_1"/>
    <property type="match status" value="1"/>
</dbReference>
<dbReference type="RefSeq" id="WP_134640351.1">
    <property type="nucleotide sequence ID" value="NZ_SOHM01000015.1"/>
</dbReference>
<feature type="domain" description="POTRA" evidence="10">
    <location>
        <begin position="204"/>
        <end position="272"/>
    </location>
</feature>
<evidence type="ECO:0000256" key="5">
    <source>
        <dbReference type="ARBA" id="ARBA00022989"/>
    </source>
</evidence>
<feature type="compositionally biased region" description="Low complexity" evidence="8">
    <location>
        <begin position="26"/>
        <end position="52"/>
    </location>
</feature>
<organism evidence="11 12">
    <name type="scientific">Cryobacterium lactosi</name>
    <dbReference type="NCBI Taxonomy" id="1259202"/>
    <lineage>
        <taxon>Bacteria</taxon>
        <taxon>Bacillati</taxon>
        <taxon>Actinomycetota</taxon>
        <taxon>Actinomycetes</taxon>
        <taxon>Micrococcales</taxon>
        <taxon>Microbacteriaceae</taxon>
        <taxon>Cryobacterium</taxon>
    </lineage>
</organism>
<dbReference type="Proteomes" id="UP000298468">
    <property type="component" value="Unassembled WGS sequence"/>
</dbReference>
<comment type="subcellular location">
    <subcellularLocation>
        <location evidence="1">Membrane</location>
    </subcellularLocation>
</comment>
<keyword evidence="12" id="KW-1185">Reference proteome</keyword>
<proteinExistence type="predicted"/>
<dbReference type="GO" id="GO:0005886">
    <property type="term" value="C:plasma membrane"/>
    <property type="evidence" value="ECO:0007669"/>
    <property type="project" value="TreeGrafter"/>
</dbReference>
<dbReference type="OrthoDB" id="4793367at2"/>
<keyword evidence="2" id="KW-1003">Cell membrane</keyword>
<dbReference type="GO" id="GO:0051301">
    <property type="term" value="P:cell division"/>
    <property type="evidence" value="ECO:0007669"/>
    <property type="project" value="UniProtKB-KW"/>
</dbReference>
<name>A0A4R9BVA8_9MICO</name>
<evidence type="ECO:0000313" key="12">
    <source>
        <dbReference type="Proteomes" id="UP000298468"/>
    </source>
</evidence>
<dbReference type="PANTHER" id="PTHR37820:SF1">
    <property type="entry name" value="CELL DIVISION PROTEIN FTSQ"/>
    <property type="match status" value="1"/>
</dbReference>
<keyword evidence="7" id="KW-0131">Cell cycle</keyword>